<comment type="catalytic activity">
    <reaction evidence="12 13">
        <text>ATP + H2O = ADP + phosphate + H(+)</text>
        <dbReference type="Rhea" id="RHEA:13065"/>
        <dbReference type="ChEBI" id="CHEBI:15377"/>
        <dbReference type="ChEBI" id="CHEBI:15378"/>
        <dbReference type="ChEBI" id="CHEBI:30616"/>
        <dbReference type="ChEBI" id="CHEBI:43474"/>
        <dbReference type="ChEBI" id="CHEBI:456216"/>
        <dbReference type="EC" id="5.6.2.4"/>
    </reaction>
</comment>
<evidence type="ECO:0000259" key="16">
    <source>
        <dbReference type="PROSITE" id="PS51198"/>
    </source>
</evidence>
<dbReference type="RefSeq" id="WP_090725366.1">
    <property type="nucleotide sequence ID" value="NZ_JBHUMJ010000004.1"/>
</dbReference>
<comment type="subunit">
    <text evidence="13">Heterodimer of AddA and AddB/RexB.</text>
</comment>
<dbReference type="Proteomes" id="UP001597540">
    <property type="component" value="Unassembled WGS sequence"/>
</dbReference>
<dbReference type="PANTHER" id="PTHR11070:SF48">
    <property type="entry name" value="ATP-DEPENDENT HELICASE_NUCLEASE SUBUNIT A"/>
    <property type="match status" value="1"/>
</dbReference>
<comment type="function">
    <text evidence="13">The heterodimer acts as both an ATP-dependent DNA helicase and an ATP-dependent, dual-direction single-stranded exonuclease. Recognizes the chi site generating a DNA molecule suitable for the initiation of homologous recombination. The AddA nuclease domain is required for chi fragment generation; this subunit has the helicase and 3' -&gt; 5' nuclease activities.</text>
</comment>
<dbReference type="InterPro" id="IPR011335">
    <property type="entry name" value="Restrct_endonuc-II-like"/>
</dbReference>
<evidence type="ECO:0000256" key="12">
    <source>
        <dbReference type="ARBA" id="ARBA00048988"/>
    </source>
</evidence>
<keyword evidence="7 13" id="KW-0067">ATP-binding</keyword>
<comment type="caution">
    <text evidence="18">The sequence shown here is derived from an EMBL/GenBank/DDBJ whole genome shotgun (WGS) entry which is preliminary data.</text>
</comment>
<evidence type="ECO:0000256" key="9">
    <source>
        <dbReference type="ARBA" id="ARBA00023204"/>
    </source>
</evidence>
<feature type="binding site" evidence="14">
    <location>
        <begin position="31"/>
        <end position="38"/>
    </location>
    <ligand>
        <name>ATP</name>
        <dbReference type="ChEBI" id="CHEBI:30616"/>
    </ligand>
</feature>
<evidence type="ECO:0000256" key="1">
    <source>
        <dbReference type="ARBA" id="ARBA00022722"/>
    </source>
</evidence>
<keyword evidence="5 13" id="KW-0347">Helicase</keyword>
<dbReference type="HAMAP" id="MF_01451">
    <property type="entry name" value="AddA"/>
    <property type="match status" value="1"/>
</dbReference>
<dbReference type="SUPFAM" id="SSF52540">
    <property type="entry name" value="P-loop containing nucleoside triphosphate hydrolases"/>
    <property type="match status" value="1"/>
</dbReference>
<dbReference type="Pfam" id="PF00580">
    <property type="entry name" value="UvrD-helicase"/>
    <property type="match status" value="1"/>
</dbReference>
<dbReference type="Pfam" id="PF13361">
    <property type="entry name" value="UvrD_C"/>
    <property type="match status" value="1"/>
</dbReference>
<dbReference type="InterPro" id="IPR000212">
    <property type="entry name" value="DNA_helicase_UvrD/REP"/>
</dbReference>
<comment type="catalytic activity">
    <reaction evidence="11 13">
        <text>Couples ATP hydrolysis with the unwinding of duplex DNA by translocating in the 3'-5' direction.</text>
        <dbReference type="EC" id="5.6.2.4"/>
    </reaction>
</comment>
<evidence type="ECO:0000256" key="6">
    <source>
        <dbReference type="ARBA" id="ARBA00022839"/>
    </source>
</evidence>
<evidence type="ECO:0000313" key="19">
    <source>
        <dbReference type="Proteomes" id="UP001597540"/>
    </source>
</evidence>
<dbReference type="PANTHER" id="PTHR11070">
    <property type="entry name" value="UVRD / RECB / PCRA DNA HELICASE FAMILY MEMBER"/>
    <property type="match status" value="1"/>
</dbReference>
<dbReference type="InterPro" id="IPR014152">
    <property type="entry name" value="AddA"/>
</dbReference>
<evidence type="ECO:0000256" key="5">
    <source>
        <dbReference type="ARBA" id="ARBA00022806"/>
    </source>
</evidence>
<dbReference type="Gene3D" id="3.40.50.300">
    <property type="entry name" value="P-loop containing nucleotide triphosphate hydrolases"/>
    <property type="match status" value="3"/>
</dbReference>
<dbReference type="GO" id="GO:0016787">
    <property type="term" value="F:hydrolase activity"/>
    <property type="evidence" value="ECO:0007669"/>
    <property type="project" value="UniProtKB-KW"/>
</dbReference>
<dbReference type="EMBL" id="JBHUMJ010000004">
    <property type="protein sequence ID" value="MFD2702165.1"/>
    <property type="molecule type" value="Genomic_DNA"/>
</dbReference>
<keyword evidence="4 13" id="KW-0378">Hydrolase</keyword>
<evidence type="ECO:0000256" key="15">
    <source>
        <dbReference type="SAM" id="MobiDB-lite"/>
    </source>
</evidence>
<comment type="similarity">
    <text evidence="13">Belongs to the helicase family. AddA subfamily.</text>
</comment>
<dbReference type="NCBIfam" id="TIGR02785">
    <property type="entry name" value="addA_Gpos"/>
    <property type="match status" value="1"/>
</dbReference>
<dbReference type="PROSITE" id="PS51198">
    <property type="entry name" value="UVRD_HELICASE_ATP_BIND"/>
    <property type="match status" value="1"/>
</dbReference>
<evidence type="ECO:0000256" key="14">
    <source>
        <dbReference type="PROSITE-ProRule" id="PRU00560"/>
    </source>
</evidence>
<evidence type="ECO:0000256" key="2">
    <source>
        <dbReference type="ARBA" id="ARBA00022741"/>
    </source>
</evidence>
<dbReference type="CDD" id="cd17932">
    <property type="entry name" value="DEXQc_UvrD"/>
    <property type="match status" value="1"/>
</dbReference>
<dbReference type="Gene3D" id="3.90.320.10">
    <property type="match status" value="1"/>
</dbReference>
<keyword evidence="6 13" id="KW-0269">Exonuclease</keyword>
<keyword evidence="3 13" id="KW-0227">DNA damage</keyword>
<dbReference type="InterPro" id="IPR014016">
    <property type="entry name" value="UvrD-like_ATP-bd"/>
</dbReference>
<keyword evidence="8 13" id="KW-0238">DNA-binding</keyword>
<dbReference type="SUPFAM" id="SSF52980">
    <property type="entry name" value="Restriction endonuclease-like"/>
    <property type="match status" value="1"/>
</dbReference>
<evidence type="ECO:0000256" key="11">
    <source>
        <dbReference type="ARBA" id="ARBA00034617"/>
    </source>
</evidence>
<evidence type="ECO:0000256" key="7">
    <source>
        <dbReference type="ARBA" id="ARBA00022840"/>
    </source>
</evidence>
<keyword evidence="1 13" id="KW-0540">Nuclease</keyword>
<dbReference type="GO" id="GO:0003678">
    <property type="term" value="F:DNA helicase activity"/>
    <property type="evidence" value="ECO:0007669"/>
    <property type="project" value="UniProtKB-EC"/>
</dbReference>
<dbReference type="InterPro" id="IPR027417">
    <property type="entry name" value="P-loop_NTPase"/>
</dbReference>
<comment type="cofactor">
    <cofactor evidence="13">
        <name>Mg(2+)</name>
        <dbReference type="ChEBI" id="CHEBI:18420"/>
    </cofactor>
</comment>
<dbReference type="InterPro" id="IPR014017">
    <property type="entry name" value="DNA_helicase_UvrD-like_C"/>
</dbReference>
<dbReference type="PROSITE" id="PS51217">
    <property type="entry name" value="UVRD_HELICASE_CTER"/>
    <property type="match status" value="1"/>
</dbReference>
<protein>
    <recommendedName>
        <fullName evidence="13">ATP-dependent helicase/nuclease subunit A</fullName>
        <ecNumber evidence="13">3.1.-.-</ecNumber>
        <ecNumber evidence="13">5.6.2.4</ecNumber>
    </recommendedName>
    <alternativeName>
        <fullName evidence="13">ATP-dependent helicase/nuclease AddA</fullName>
    </alternativeName>
    <alternativeName>
        <fullName evidence="13">DNA 3'-5' helicase AddA</fullName>
    </alternativeName>
</protein>
<dbReference type="Pfam" id="PF12705">
    <property type="entry name" value="PDDEXK_1"/>
    <property type="match status" value="1"/>
</dbReference>
<dbReference type="InterPro" id="IPR011604">
    <property type="entry name" value="PDDEXK-like_dom_sf"/>
</dbReference>
<proteinExistence type="inferred from homology"/>
<feature type="domain" description="UvrD-like helicase ATP-binding" evidence="16">
    <location>
        <begin position="10"/>
        <end position="485"/>
    </location>
</feature>
<keyword evidence="10 13" id="KW-0413">Isomerase</keyword>
<accession>A0ABW5SRU6</accession>
<name>A0ABW5SRU6_9BACL</name>
<evidence type="ECO:0000256" key="3">
    <source>
        <dbReference type="ARBA" id="ARBA00022763"/>
    </source>
</evidence>
<sequence length="1390" mass="156706">MSMIPKPEGSFWSDDQWKAIASSGEDMLVAAAAGSGKTAVLVERIIRKISDPEAGYSVDRLLIATFTKAAASEMRERIREALETAQEQSPGSEHLARQLTLLGRAPITTLHSFCMEIIRRYYQLIPLDPSFRILNEYEAELMRQELLMELFEEKYGEEGEGSDFRRLVDWFSGERSDDAMYGLVQRLYDFARSHSWPEHWLSEMAAAFEVQSLEELGKTEWVASIMRDAELALGGASDQLKQALAIAQEPEGPAAYAETFTEDLEMVERLLDQVRSGSWSELYDVFNSAAFGKLKSVRKGQADPGLQERAKDLRESVKKTVTELKSVMFGRTPEQFLIELSKIAPLMKKLAEIVILFGERFTREKQAKGVVDFSDLEHYALQILRHADSTPEQSYPSDAAMEYRQQFDEVLLDEYQDTNTVQEDIVSLISREHPGNRFMVGDVKQSIYRFRLAEPGLFLDKYRRYDHDGGGEGLRIDLARNFRSRKEVVNAVNMLFRQILNAGVAEIEYDDAAALTFGASFPETSESLEEYTPELVLIDRAGTGSLEDAETIEGDTADASSEQVEQLEMETAELEASYIAARIHQMVGNTGEAAQIYDKHTKLMRPAKYGDIVILLRSARIWTPLMMEVLKREGIPVTGDQSKGFFEATEVEIMLSLLQIVDNPQQDIPLASVLRSPIVGLDEEELALVRLSGKNISFYDAMMKTIADAGKSGGAQANDNTITEISESSERQAAQLEMEFALREASAATEAIDISLDRKEDRADGFIEEPSPERFINEQTAALEDTTSAGEDTENSPLRGRKPAAGVALVDKLREFSESLEQWRHEARNGSLSELIWRIYQDTGYLDWVVGLPGGMQRSRNLQALYDRAKQYESSTSNRGLFRFLTFIARLKDHGGDLGTVSGSGDTEQAVRIMTIHRSKGLEFPIVFVAGMSKMFNQQDLNSPFMMHKELGFGPRYIDEDNRVGYPTLANLAIRRRAHAELLAEEMRVLYVALTRPKEKMILIGTVKDAAARALAWSQIKDLSTMLLPETLLASGRSYLDWVGPALFRHPDGKPLRDMAGIDNMENMPHRIFGEDAAHWIVSIVPSQSVQGLAGGVLPDEEGIDEERILRTAALMERRPVLSKLEEKEDTAQMIDHALSWTYPYMAAAKTPASTSVTEMKALLASQDRPSLEWLDELELYGARTESRETLHLRRPKFMSEALLTPTERGTVYHTIMQHMPMIAEMSLDLIKETIGRLIEMNILLPHQAEAVEPEQILRFYESEPGLQLTRAAWIRREMPFSYGLPADETDEGLFMPISHEEASRLQSELGQETVLIRGIVDCLYEVDGKRVLLDYKTDKVLEHRGGVTQLADGYRFQLDLYARALKDILDYEIDEKWLYFFDADTAVKL</sequence>
<feature type="domain" description="UvrD-like helicase C-terminal" evidence="17">
    <location>
        <begin position="533"/>
        <end position="921"/>
    </location>
</feature>
<evidence type="ECO:0000313" key="18">
    <source>
        <dbReference type="EMBL" id="MFD2702165.1"/>
    </source>
</evidence>
<evidence type="ECO:0000256" key="4">
    <source>
        <dbReference type="ARBA" id="ARBA00022801"/>
    </source>
</evidence>
<keyword evidence="2 13" id="KW-0547">Nucleotide-binding</keyword>
<feature type="compositionally biased region" description="Polar residues" evidence="15">
    <location>
        <begin position="779"/>
        <end position="790"/>
    </location>
</feature>
<keyword evidence="19" id="KW-1185">Reference proteome</keyword>
<evidence type="ECO:0000256" key="8">
    <source>
        <dbReference type="ARBA" id="ARBA00023125"/>
    </source>
</evidence>
<evidence type="ECO:0000259" key="17">
    <source>
        <dbReference type="PROSITE" id="PS51217"/>
    </source>
</evidence>
<evidence type="ECO:0000256" key="10">
    <source>
        <dbReference type="ARBA" id="ARBA00023235"/>
    </source>
</evidence>
<reference evidence="19" key="1">
    <citation type="journal article" date="2019" name="Int. J. Syst. Evol. Microbiol.">
        <title>The Global Catalogue of Microorganisms (GCM) 10K type strain sequencing project: providing services to taxonomists for standard genome sequencing and annotation.</title>
        <authorList>
            <consortium name="The Broad Institute Genomics Platform"/>
            <consortium name="The Broad Institute Genome Sequencing Center for Infectious Disease"/>
            <person name="Wu L."/>
            <person name="Ma J."/>
        </authorList>
    </citation>
    <scope>NUCLEOTIDE SEQUENCE [LARGE SCALE GENOMIC DNA]</scope>
    <source>
        <strain evidence="19">KCTC 33849</strain>
    </source>
</reference>
<dbReference type="EC" id="3.1.-.-" evidence="13"/>
<dbReference type="EC" id="5.6.2.4" evidence="13"/>
<dbReference type="Gene3D" id="6.10.250.2380">
    <property type="match status" value="1"/>
</dbReference>
<gene>
    <name evidence="13 18" type="primary">addA</name>
    <name evidence="18" type="ORF">ACFSVM_17000</name>
</gene>
<feature type="region of interest" description="Disordered" evidence="15">
    <location>
        <begin position="779"/>
        <end position="801"/>
    </location>
</feature>
<dbReference type="InterPro" id="IPR038726">
    <property type="entry name" value="PDDEXK_AddAB-type"/>
</dbReference>
<keyword evidence="9 13" id="KW-0234">DNA repair</keyword>
<organism evidence="18 19">
    <name type="scientific">Paenibacillus shunpengii</name>
    <dbReference type="NCBI Taxonomy" id="2054424"/>
    <lineage>
        <taxon>Bacteria</taxon>
        <taxon>Bacillati</taxon>
        <taxon>Bacillota</taxon>
        <taxon>Bacilli</taxon>
        <taxon>Bacillales</taxon>
        <taxon>Paenibacillaceae</taxon>
        <taxon>Paenibacillus</taxon>
    </lineage>
</organism>
<evidence type="ECO:0000256" key="13">
    <source>
        <dbReference type="HAMAP-Rule" id="MF_01451"/>
    </source>
</evidence>